<feature type="compositionally biased region" description="Acidic residues" evidence="1">
    <location>
        <begin position="1"/>
        <end position="10"/>
    </location>
</feature>
<organism evidence="2 3">
    <name type="scientific">Heterodera trifolii</name>
    <dbReference type="NCBI Taxonomy" id="157864"/>
    <lineage>
        <taxon>Eukaryota</taxon>
        <taxon>Metazoa</taxon>
        <taxon>Ecdysozoa</taxon>
        <taxon>Nematoda</taxon>
        <taxon>Chromadorea</taxon>
        <taxon>Rhabditida</taxon>
        <taxon>Tylenchina</taxon>
        <taxon>Tylenchomorpha</taxon>
        <taxon>Tylenchoidea</taxon>
        <taxon>Heteroderidae</taxon>
        <taxon>Heteroderinae</taxon>
        <taxon>Heterodera</taxon>
    </lineage>
</organism>
<feature type="region of interest" description="Disordered" evidence="1">
    <location>
        <begin position="1"/>
        <end position="34"/>
    </location>
</feature>
<comment type="caution">
    <text evidence="2">The sequence shown here is derived from an EMBL/GenBank/DDBJ whole genome shotgun (WGS) entry which is preliminary data.</text>
</comment>
<evidence type="ECO:0000256" key="1">
    <source>
        <dbReference type="SAM" id="MobiDB-lite"/>
    </source>
</evidence>
<sequence>MDSSSSEEGEIHEPIPQIQAVQPNPQIPPPPANLQPNEKIFFVSETTQRREILLADGFEYSFEALSRIADGIEIYRCIHRPPYCPGRIHVRAAVHHDNTGRPYKIGTVKNANHNHPASHQSIRTAQTNLRPSAQAENPAPTRHAVDIARGAIPEGIQAELATCSSSMGRSYRREVSKQRVDAGDHLLDAQDPDAIVIGQNLQGITIFDGHVEDDPELGAYGRVDACIRNRIQNNGLQGRSASFPQEMWNMSERVEQNLMRTNNSIEGWHRSFNSQFRFLHPPLSYFVKKMKEEDRHWDLVVQDYNNNPQNGMRGRGMARKNIYVQQDQAIRAIFLDRHNRPFLAYLRAIAYRMPEPN</sequence>
<dbReference type="Gene3D" id="2.20.25.240">
    <property type="match status" value="1"/>
</dbReference>
<protein>
    <recommendedName>
        <fullName evidence="4">FLYWCH-type domain-containing protein</fullName>
    </recommendedName>
</protein>
<name>A0ABD2M2I6_9BILA</name>
<proteinExistence type="predicted"/>
<evidence type="ECO:0008006" key="4">
    <source>
        <dbReference type="Google" id="ProtNLM"/>
    </source>
</evidence>
<accession>A0ABD2M2I6</accession>
<keyword evidence="3" id="KW-1185">Reference proteome</keyword>
<feature type="compositionally biased region" description="Low complexity" evidence="1">
    <location>
        <begin position="14"/>
        <end position="24"/>
    </location>
</feature>
<reference evidence="2 3" key="1">
    <citation type="submission" date="2024-10" db="EMBL/GenBank/DDBJ databases">
        <authorList>
            <person name="Kim D."/>
        </authorList>
    </citation>
    <scope>NUCLEOTIDE SEQUENCE [LARGE SCALE GENOMIC DNA]</scope>
    <source>
        <strain evidence="2">BH-2024</strain>
    </source>
</reference>
<gene>
    <name evidence="2" type="ORF">niasHT_008284</name>
</gene>
<dbReference type="EMBL" id="JBICBT010000191">
    <property type="protein sequence ID" value="KAL3121302.1"/>
    <property type="molecule type" value="Genomic_DNA"/>
</dbReference>
<dbReference type="Proteomes" id="UP001620626">
    <property type="component" value="Unassembled WGS sequence"/>
</dbReference>
<dbReference type="AlphaFoldDB" id="A0ABD2M2I6"/>
<evidence type="ECO:0000313" key="3">
    <source>
        <dbReference type="Proteomes" id="UP001620626"/>
    </source>
</evidence>
<evidence type="ECO:0000313" key="2">
    <source>
        <dbReference type="EMBL" id="KAL3121302.1"/>
    </source>
</evidence>